<dbReference type="OrthoDB" id="977752at2"/>
<dbReference type="InterPro" id="IPR051056">
    <property type="entry name" value="Glycosyl_Hydrolase_73"/>
</dbReference>
<sequence>MKYLNIVLSIIILSVFASCGSHKRTTSQKIIDQRQPNKVVKKTVTPVKLQKIDEADVIHADLMRRKPNLNENTLAYIDEYNDIAILEMIAYKIPASITLAQGILESNSGKSRLSVKGNNHFGIKCHTWDGKRMYHDDDARQECFRKYEHPLTSFRDHSLFLFDRKRYAGLFELRKKDYKGWSKGLRKAGYATDPKYPAKLITLIETYELDKYDDFDESFLYNGKVIKKTKDDVTSKYIIVSKGDTLYSLAKNNNLTVDKLKWLNGLKNNELAVGQKIFVE</sequence>
<dbReference type="EMBL" id="CP040749">
    <property type="protein sequence ID" value="QCX40033.1"/>
    <property type="molecule type" value="Genomic_DNA"/>
</dbReference>
<dbReference type="GO" id="GO:0042742">
    <property type="term" value="P:defense response to bacterium"/>
    <property type="evidence" value="ECO:0007669"/>
    <property type="project" value="UniProtKB-KW"/>
</dbReference>
<dbReference type="SUPFAM" id="SSF54106">
    <property type="entry name" value="LysM domain"/>
    <property type="match status" value="1"/>
</dbReference>
<keyword evidence="5" id="KW-0732">Signal</keyword>
<dbReference type="SMART" id="SM00257">
    <property type="entry name" value="LysM"/>
    <property type="match status" value="1"/>
</dbReference>
<evidence type="ECO:0000313" key="8">
    <source>
        <dbReference type="Proteomes" id="UP000306229"/>
    </source>
</evidence>
<dbReference type="Gene3D" id="3.10.350.10">
    <property type="entry name" value="LysM domain"/>
    <property type="match status" value="1"/>
</dbReference>
<dbReference type="CDD" id="cd00118">
    <property type="entry name" value="LysM"/>
    <property type="match status" value="1"/>
</dbReference>
<dbReference type="GO" id="GO:0004040">
    <property type="term" value="F:amidase activity"/>
    <property type="evidence" value="ECO:0007669"/>
    <property type="project" value="InterPro"/>
</dbReference>
<reference evidence="7 8" key="1">
    <citation type="submission" date="2019-05" db="EMBL/GenBank/DDBJ databases">
        <title>Algicella ahnfeltiae gen. nov., sp. nov., a novel marine bacterium of the family Flavobacteriaceae isolated from a red alga.</title>
        <authorList>
            <person name="Nedashkovskaya O.I."/>
            <person name="Kukhlevskiy A.D."/>
            <person name="Kim S.-G."/>
            <person name="Zhukova N.V."/>
            <person name="Mikhailov V.V."/>
        </authorList>
    </citation>
    <scope>NUCLEOTIDE SEQUENCE [LARGE SCALE GENOMIC DNA]</scope>
    <source>
        <strain evidence="7 8">10Alg115</strain>
    </source>
</reference>
<dbReference type="Pfam" id="PF01832">
    <property type="entry name" value="Glucosaminidase"/>
    <property type="match status" value="1"/>
</dbReference>
<evidence type="ECO:0000256" key="5">
    <source>
        <dbReference type="SAM" id="SignalP"/>
    </source>
</evidence>
<evidence type="ECO:0000256" key="4">
    <source>
        <dbReference type="ARBA" id="ARBA00032108"/>
    </source>
</evidence>
<keyword evidence="1" id="KW-0929">Antimicrobial</keyword>
<evidence type="ECO:0000259" key="6">
    <source>
        <dbReference type="PROSITE" id="PS51782"/>
    </source>
</evidence>
<protein>
    <recommendedName>
        <fullName evidence="4">Peptidoglycan hydrolase</fullName>
    </recommendedName>
</protein>
<evidence type="ECO:0000256" key="2">
    <source>
        <dbReference type="ARBA" id="ARBA00022638"/>
    </source>
</evidence>
<dbReference type="Pfam" id="PF01476">
    <property type="entry name" value="LysM"/>
    <property type="match status" value="1"/>
</dbReference>
<dbReference type="Gene3D" id="1.10.530.10">
    <property type="match status" value="1"/>
</dbReference>
<dbReference type="SMART" id="SM00047">
    <property type="entry name" value="LYZ2"/>
    <property type="match status" value="1"/>
</dbReference>
<dbReference type="Proteomes" id="UP000306229">
    <property type="component" value="Chromosome"/>
</dbReference>
<dbReference type="PROSITE" id="PS51257">
    <property type="entry name" value="PROKAR_LIPOPROTEIN"/>
    <property type="match status" value="1"/>
</dbReference>
<feature type="chain" id="PRO_5022736014" description="Peptidoglycan hydrolase" evidence="5">
    <location>
        <begin position="18"/>
        <end position="280"/>
    </location>
</feature>
<dbReference type="AlphaFoldDB" id="A0A5B7TXE4"/>
<organism evidence="7 8">
    <name type="scientific">Aureibaculum algae</name>
    <dbReference type="NCBI Taxonomy" id="2584122"/>
    <lineage>
        <taxon>Bacteria</taxon>
        <taxon>Pseudomonadati</taxon>
        <taxon>Bacteroidota</taxon>
        <taxon>Flavobacteriia</taxon>
        <taxon>Flavobacteriales</taxon>
        <taxon>Flavobacteriaceae</taxon>
        <taxon>Aureibaculum</taxon>
    </lineage>
</organism>
<feature type="signal peptide" evidence="5">
    <location>
        <begin position="1"/>
        <end position="17"/>
    </location>
</feature>
<dbReference type="RefSeq" id="WP_138950887.1">
    <property type="nucleotide sequence ID" value="NZ_CP040749.1"/>
</dbReference>
<dbReference type="PANTHER" id="PTHR33308">
    <property type="entry name" value="PEPTIDOGLYCAN HYDROLASE FLGJ"/>
    <property type="match status" value="1"/>
</dbReference>
<feature type="domain" description="LysM" evidence="6">
    <location>
        <begin position="236"/>
        <end position="279"/>
    </location>
</feature>
<keyword evidence="3" id="KW-0378">Hydrolase</keyword>
<accession>A0A5B7TXE4</accession>
<dbReference type="GO" id="GO:0031640">
    <property type="term" value="P:killing of cells of another organism"/>
    <property type="evidence" value="ECO:0007669"/>
    <property type="project" value="UniProtKB-KW"/>
</dbReference>
<proteinExistence type="predicted"/>
<dbReference type="PANTHER" id="PTHR33308:SF9">
    <property type="entry name" value="PEPTIDOGLYCAN HYDROLASE FLGJ"/>
    <property type="match status" value="1"/>
</dbReference>
<dbReference type="InterPro" id="IPR018392">
    <property type="entry name" value="LysM"/>
</dbReference>
<gene>
    <name evidence="7" type="ORF">FF125_16870</name>
</gene>
<dbReference type="PROSITE" id="PS51782">
    <property type="entry name" value="LYSM"/>
    <property type="match status" value="1"/>
</dbReference>
<keyword evidence="2" id="KW-0081">Bacteriolytic enzyme</keyword>
<keyword evidence="8" id="KW-1185">Reference proteome</keyword>
<dbReference type="KEGG" id="fbe:FF125_16870"/>
<dbReference type="InterPro" id="IPR002901">
    <property type="entry name" value="MGlyc_endo_b_GlcNAc-like_dom"/>
</dbReference>
<dbReference type="InterPro" id="IPR036779">
    <property type="entry name" value="LysM_dom_sf"/>
</dbReference>
<evidence type="ECO:0000256" key="3">
    <source>
        <dbReference type="ARBA" id="ARBA00022801"/>
    </source>
</evidence>
<evidence type="ECO:0000313" key="7">
    <source>
        <dbReference type="EMBL" id="QCX40033.1"/>
    </source>
</evidence>
<evidence type="ECO:0000256" key="1">
    <source>
        <dbReference type="ARBA" id="ARBA00022529"/>
    </source>
</evidence>
<name>A0A5B7TXE4_9FLAO</name>